<evidence type="ECO:0000313" key="3">
    <source>
        <dbReference type="Proteomes" id="UP000297716"/>
    </source>
</evidence>
<feature type="region of interest" description="Disordered" evidence="1">
    <location>
        <begin position="208"/>
        <end position="229"/>
    </location>
</feature>
<gene>
    <name evidence="2" type="ORF">E0Z10_g4330</name>
</gene>
<keyword evidence="3" id="KW-1185">Reference proteome</keyword>
<accession>A0A4Z0YWY0</accession>
<sequence length="488" mass="55196">MKQKKLIWYYEQLADASLGSVRLAVLSTLPLTQVQNENYFLHLDFLLALAELRNIIRCQTHASSFWLHTRRHSLFSADFLAAILADPPSQGRLATDLRIPPSLLKVVPTWRSHFLSSRMRQICMYFALRVMSYQGICSLHPTSANDPVPQIRAGTMLEIWHCVRAQLLADRPVSDVLTPISLRRSSSWRYGPAQDGYEAYQDDPKETASIFQKSSPLSNSENNEGCEADESALTAATQSEELFEWPSDDVRYKALSSTLSGVLDPELKASTLPKSNWKFCLRGILRSHYQDIFNGEQKDANDNHFWTMLFIGPLNPEWKIEDEKVLRYRFSWILEYIRTLWEESALRFKFMVDPVVASGPLPLDPALTAQPATLSGPTGTEQDKETAHGKNVCAAAWRIEREMHLTQLVRHMIGAVLGIGGRNVACFWCQVCVSDGELRTRIGASHWTDFQQSSMGCLAHSFVFCWHITAHAEAAFGTEFLSSISTYL</sequence>
<evidence type="ECO:0000313" key="2">
    <source>
        <dbReference type="EMBL" id="TGJ84458.1"/>
    </source>
</evidence>
<dbReference type="EMBL" id="SKBN01000067">
    <property type="protein sequence ID" value="TGJ84458.1"/>
    <property type="molecule type" value="Genomic_DNA"/>
</dbReference>
<organism evidence="2 3">
    <name type="scientific">Xylaria hypoxylon</name>
    <dbReference type="NCBI Taxonomy" id="37992"/>
    <lineage>
        <taxon>Eukaryota</taxon>
        <taxon>Fungi</taxon>
        <taxon>Dikarya</taxon>
        <taxon>Ascomycota</taxon>
        <taxon>Pezizomycotina</taxon>
        <taxon>Sordariomycetes</taxon>
        <taxon>Xylariomycetidae</taxon>
        <taxon>Xylariales</taxon>
        <taxon>Xylariaceae</taxon>
        <taxon>Xylaria</taxon>
    </lineage>
</organism>
<name>A0A4Z0YWY0_9PEZI</name>
<protein>
    <submittedName>
        <fullName evidence="2">Uncharacterized protein</fullName>
    </submittedName>
</protein>
<dbReference type="AlphaFoldDB" id="A0A4Z0YWY0"/>
<evidence type="ECO:0000256" key="1">
    <source>
        <dbReference type="SAM" id="MobiDB-lite"/>
    </source>
</evidence>
<dbReference type="OrthoDB" id="4770079at2759"/>
<proteinExistence type="predicted"/>
<reference evidence="2 3" key="1">
    <citation type="submission" date="2019-03" db="EMBL/GenBank/DDBJ databases">
        <title>Draft genome sequence of Xylaria hypoxylon DSM 108379, a ubiquitous saprotrophic-parasitic fungi on hardwood.</title>
        <authorList>
            <person name="Buettner E."/>
            <person name="Leonhardt S."/>
            <person name="Gebauer A.M."/>
            <person name="Liers C."/>
            <person name="Hofrichter M."/>
            <person name="Kellner H."/>
        </authorList>
    </citation>
    <scope>NUCLEOTIDE SEQUENCE [LARGE SCALE GENOMIC DNA]</scope>
    <source>
        <strain evidence="2 3">DSM 108379</strain>
    </source>
</reference>
<comment type="caution">
    <text evidence="2">The sequence shown here is derived from an EMBL/GenBank/DDBJ whole genome shotgun (WGS) entry which is preliminary data.</text>
</comment>
<feature type="compositionally biased region" description="Polar residues" evidence="1">
    <location>
        <begin position="209"/>
        <end position="223"/>
    </location>
</feature>
<dbReference type="Proteomes" id="UP000297716">
    <property type="component" value="Unassembled WGS sequence"/>
</dbReference>